<organism evidence="2 3">
    <name type="scientific">Adineta ricciae</name>
    <name type="common">Rotifer</name>
    <dbReference type="NCBI Taxonomy" id="249248"/>
    <lineage>
        <taxon>Eukaryota</taxon>
        <taxon>Metazoa</taxon>
        <taxon>Spiralia</taxon>
        <taxon>Gnathifera</taxon>
        <taxon>Rotifera</taxon>
        <taxon>Eurotatoria</taxon>
        <taxon>Bdelloidea</taxon>
        <taxon>Adinetida</taxon>
        <taxon>Adinetidae</taxon>
        <taxon>Adineta</taxon>
    </lineage>
</organism>
<proteinExistence type="predicted"/>
<name>A0A816B2B3_ADIRI</name>
<dbReference type="Proteomes" id="UP000663852">
    <property type="component" value="Unassembled WGS sequence"/>
</dbReference>
<evidence type="ECO:0000313" key="3">
    <source>
        <dbReference type="Proteomes" id="UP000663828"/>
    </source>
</evidence>
<gene>
    <name evidence="1" type="ORF">EDS130_LOCUS32108</name>
    <name evidence="2" type="ORF">XAT740_LOCUS48028</name>
</gene>
<dbReference type="OrthoDB" id="1681765at2759"/>
<dbReference type="AlphaFoldDB" id="A0A816B2B3"/>
<keyword evidence="3" id="KW-1185">Reference proteome</keyword>
<dbReference type="EMBL" id="CAJNOR010006799">
    <property type="protein sequence ID" value="CAF1603819.1"/>
    <property type="molecule type" value="Genomic_DNA"/>
</dbReference>
<accession>A0A816B2B3</accession>
<protein>
    <submittedName>
        <fullName evidence="2">Uncharacterized protein</fullName>
    </submittedName>
</protein>
<sequence length="109" mass="12386">MIVYSKTADPIFPFRSNNPILGSHRIPSDPIQNFIRSYRNSTVSDPIGSHVGSRQIRNMDFLDFLKSDSNAIPFPGIRSDFVEWSDPIEIDPENSSLLWRSVSSCQISR</sequence>
<comment type="caution">
    <text evidence="2">The sequence shown here is derived from an EMBL/GenBank/DDBJ whole genome shotgun (WGS) entry which is preliminary data.</text>
</comment>
<reference evidence="2" key="1">
    <citation type="submission" date="2021-02" db="EMBL/GenBank/DDBJ databases">
        <authorList>
            <person name="Nowell W R."/>
        </authorList>
    </citation>
    <scope>NUCLEOTIDE SEQUENCE</scope>
</reference>
<dbReference type="EMBL" id="CAJNOJ010000243">
    <property type="protein sequence ID" value="CAF1329499.1"/>
    <property type="molecule type" value="Genomic_DNA"/>
</dbReference>
<evidence type="ECO:0000313" key="1">
    <source>
        <dbReference type="EMBL" id="CAF1329499.1"/>
    </source>
</evidence>
<evidence type="ECO:0000313" key="2">
    <source>
        <dbReference type="EMBL" id="CAF1603819.1"/>
    </source>
</evidence>
<dbReference type="Proteomes" id="UP000663828">
    <property type="component" value="Unassembled WGS sequence"/>
</dbReference>